<evidence type="ECO:0000313" key="1">
    <source>
        <dbReference type="EMBL" id="SFL04478.1"/>
    </source>
</evidence>
<dbReference type="EMBL" id="FOSL01000026">
    <property type="protein sequence ID" value="SFL04478.1"/>
    <property type="molecule type" value="Genomic_DNA"/>
</dbReference>
<dbReference type="AlphaFoldDB" id="A0A1I4EFB9"/>
<reference evidence="1 2" key="1">
    <citation type="submission" date="2016-10" db="EMBL/GenBank/DDBJ databases">
        <authorList>
            <person name="Varghese N."/>
            <person name="Submissions S."/>
        </authorList>
    </citation>
    <scope>NUCLEOTIDE SEQUENCE [LARGE SCALE GENOMIC DNA]</scope>
    <source>
        <strain evidence="1 2">DSM 21822</strain>
    </source>
</reference>
<dbReference type="Proteomes" id="UP000323300">
    <property type="component" value="Unassembled WGS sequence"/>
</dbReference>
<protein>
    <submittedName>
        <fullName evidence="1">Uncharacterized protein</fullName>
    </submittedName>
</protein>
<gene>
    <name evidence="1" type="ORF">SAMN04488498_12613</name>
</gene>
<accession>A0A1I4EFB9</accession>
<evidence type="ECO:0000313" key="2">
    <source>
        <dbReference type="Proteomes" id="UP000323300"/>
    </source>
</evidence>
<proteinExistence type="predicted"/>
<sequence length="115" mass="13190">MLNISLETLNPEERKAIASAVLAYWTNFDGRIPRVSPSEKEWLSRELNTQDAGRLAEAVNSKGYALWTLEGLTSKLSRSVWATVERTHRQRELYMWMKEGIALTAVLMISDEFPF</sequence>
<keyword evidence="2" id="KW-1185">Reference proteome</keyword>
<organism evidence="1 2">
    <name type="scientific">Neomesorhizobium albiziae</name>
    <dbReference type="NCBI Taxonomy" id="335020"/>
    <lineage>
        <taxon>Bacteria</taxon>
        <taxon>Pseudomonadati</taxon>
        <taxon>Pseudomonadota</taxon>
        <taxon>Alphaproteobacteria</taxon>
        <taxon>Hyphomicrobiales</taxon>
        <taxon>Phyllobacteriaceae</taxon>
        <taxon>Neomesorhizobium</taxon>
    </lineage>
</organism>
<name>A0A1I4EFB9_9HYPH</name>